<evidence type="ECO:0000256" key="2">
    <source>
        <dbReference type="SAM" id="MobiDB-lite"/>
    </source>
</evidence>
<feature type="compositionally biased region" description="Basic and acidic residues" evidence="2">
    <location>
        <begin position="317"/>
        <end position="329"/>
    </location>
</feature>
<name>A0ABN1BGX5_9ACTN</name>
<keyword evidence="4" id="KW-1185">Reference proteome</keyword>
<organism evidence="3 4">
    <name type="scientific">Streptomyces stramineus</name>
    <dbReference type="NCBI Taxonomy" id="173861"/>
    <lineage>
        <taxon>Bacteria</taxon>
        <taxon>Bacillati</taxon>
        <taxon>Actinomycetota</taxon>
        <taxon>Actinomycetes</taxon>
        <taxon>Kitasatosporales</taxon>
        <taxon>Streptomycetaceae</taxon>
        <taxon>Streptomyces</taxon>
    </lineage>
</organism>
<keyword evidence="1" id="KW-0175">Coiled coil</keyword>
<reference evidence="3 4" key="1">
    <citation type="journal article" date="2019" name="Int. J. Syst. Evol. Microbiol.">
        <title>The Global Catalogue of Microorganisms (GCM) 10K type strain sequencing project: providing services to taxonomists for standard genome sequencing and annotation.</title>
        <authorList>
            <consortium name="The Broad Institute Genomics Platform"/>
            <consortium name="The Broad Institute Genome Sequencing Center for Infectious Disease"/>
            <person name="Wu L."/>
            <person name="Ma J."/>
        </authorList>
    </citation>
    <scope>NUCLEOTIDE SEQUENCE [LARGE SCALE GENOMIC DNA]</scope>
    <source>
        <strain evidence="3 4">JCM 10649</strain>
    </source>
</reference>
<protein>
    <submittedName>
        <fullName evidence="3">Uncharacterized protein</fullName>
    </submittedName>
</protein>
<feature type="coiled-coil region" evidence="1">
    <location>
        <begin position="36"/>
        <end position="135"/>
    </location>
</feature>
<dbReference type="EMBL" id="BAAAHB010000180">
    <property type="protein sequence ID" value="GAA0497740.1"/>
    <property type="molecule type" value="Genomic_DNA"/>
</dbReference>
<dbReference type="Proteomes" id="UP001499895">
    <property type="component" value="Unassembled WGS sequence"/>
</dbReference>
<gene>
    <name evidence="3" type="ORF">GCM10009544_66170</name>
</gene>
<proteinExistence type="predicted"/>
<evidence type="ECO:0000256" key="1">
    <source>
        <dbReference type="SAM" id="Coils"/>
    </source>
</evidence>
<comment type="caution">
    <text evidence="3">The sequence shown here is derived from an EMBL/GenBank/DDBJ whole genome shotgun (WGS) entry which is preliminary data.</text>
</comment>
<accession>A0ABN1BGX5</accession>
<feature type="region of interest" description="Disordered" evidence="2">
    <location>
        <begin position="148"/>
        <end position="238"/>
    </location>
</feature>
<feature type="coiled-coil region" evidence="1">
    <location>
        <begin position="397"/>
        <end position="431"/>
    </location>
</feature>
<feature type="region of interest" description="Disordered" evidence="2">
    <location>
        <begin position="316"/>
        <end position="343"/>
    </location>
</feature>
<evidence type="ECO:0000313" key="3">
    <source>
        <dbReference type="EMBL" id="GAA0497740.1"/>
    </source>
</evidence>
<evidence type="ECO:0000313" key="4">
    <source>
        <dbReference type="Proteomes" id="UP001499895"/>
    </source>
</evidence>
<sequence>MSVTTPLTQLADEELERAAGAVTTLTGRLAACDTDLARCQREAADATGALAALVAEEAGIRRDLGAAPLPVDADGLARTLEELLVERQRAVAEAARSADALGAVQRGRTALTDALTLAQGRLAKATDAAKKAQEDADQVAAWVGAVRARSAGKASPGTDPKRGGAAQKTEDAAGTSDATAQKTEGPAQKTEGPAQKDESPAQKPESPAQKAGTAAQSSDGAAQRPDGAAPPPADGSLDGARGRLDALFGAALFKLFRIRAVEAGRRTAAVTDRLDRAHRARRKQLADRGDPAGALLGAQDAYAGALAALRAAAEGASTRHDEARSRLDAVARAQGPTSAQKEQLKRLRRNAQAAAPKEEAVYAAAQDLREAEAALDTAVLAAIDAEPDLDAETSPRVAEEREAVTAAERELREKREELAGAQAALDSWEAAIPEDLKEQVLTFLAAEAALDGPGGTDGDAEKLIKNVYDARDALAHALREASKAADAADRLTAELTSRAADAEAAHAVATARRAALVRGEA</sequence>